<comment type="caution">
    <text evidence="2">The sequence shown here is derived from an EMBL/GenBank/DDBJ whole genome shotgun (WGS) entry which is preliminary data.</text>
</comment>
<protein>
    <recommendedName>
        <fullName evidence="1">Calcineurin-like phosphoesterase domain-containing protein</fullName>
    </recommendedName>
</protein>
<gene>
    <name evidence="2" type="ORF">S01H1_24373</name>
</gene>
<reference evidence="2" key="1">
    <citation type="journal article" date="2014" name="Front. Microbiol.">
        <title>High frequency of phylogenetically diverse reductive dehalogenase-homologous genes in deep subseafloor sedimentary metagenomes.</title>
        <authorList>
            <person name="Kawai M."/>
            <person name="Futagami T."/>
            <person name="Toyoda A."/>
            <person name="Takaki Y."/>
            <person name="Nishi S."/>
            <person name="Hori S."/>
            <person name="Arai W."/>
            <person name="Tsubouchi T."/>
            <person name="Morono Y."/>
            <person name="Uchiyama I."/>
            <person name="Ito T."/>
            <person name="Fujiyama A."/>
            <person name="Inagaki F."/>
            <person name="Takami H."/>
        </authorList>
    </citation>
    <scope>NUCLEOTIDE SEQUENCE</scope>
    <source>
        <strain evidence="2">Expedition CK06-06</strain>
    </source>
</reference>
<dbReference type="InterPro" id="IPR029052">
    <property type="entry name" value="Metallo-depent_PP-like"/>
</dbReference>
<evidence type="ECO:0000259" key="1">
    <source>
        <dbReference type="Pfam" id="PF12850"/>
    </source>
</evidence>
<evidence type="ECO:0000313" key="2">
    <source>
        <dbReference type="EMBL" id="GAF93819.1"/>
    </source>
</evidence>
<proteinExistence type="predicted"/>
<accession>X0TKP6</accession>
<dbReference type="InterPro" id="IPR024654">
    <property type="entry name" value="Calcineurin-like_PHP_lpxH"/>
</dbReference>
<dbReference type="Gene3D" id="3.60.21.10">
    <property type="match status" value="1"/>
</dbReference>
<dbReference type="EMBL" id="BARS01014480">
    <property type="protein sequence ID" value="GAF93819.1"/>
    <property type="molecule type" value="Genomic_DNA"/>
</dbReference>
<feature type="non-terminal residue" evidence="2">
    <location>
        <position position="60"/>
    </location>
</feature>
<dbReference type="SUPFAM" id="SSF56300">
    <property type="entry name" value="Metallo-dependent phosphatases"/>
    <property type="match status" value="1"/>
</dbReference>
<name>X0TKP6_9ZZZZ</name>
<organism evidence="2">
    <name type="scientific">marine sediment metagenome</name>
    <dbReference type="NCBI Taxonomy" id="412755"/>
    <lineage>
        <taxon>unclassified sequences</taxon>
        <taxon>metagenomes</taxon>
        <taxon>ecological metagenomes</taxon>
    </lineage>
</organism>
<feature type="domain" description="Calcineurin-like phosphoesterase" evidence="1">
    <location>
        <begin position="2"/>
        <end position="59"/>
    </location>
</feature>
<dbReference type="Pfam" id="PF12850">
    <property type="entry name" value="Metallophos_2"/>
    <property type="match status" value="1"/>
</dbReference>
<sequence length="60" mass="6616">LAVGDYTTFEAYESIVNAFGVEKVFAVLGNMDSDVKLQETLPETIEIEVLGHRIFMIHGG</sequence>
<feature type="non-terminal residue" evidence="2">
    <location>
        <position position="1"/>
    </location>
</feature>
<dbReference type="AlphaFoldDB" id="X0TKP6"/>